<feature type="binding site" evidence="2">
    <location>
        <begin position="17"/>
        <end position="20"/>
    </location>
    <ligand>
        <name>substrate</name>
    </ligand>
</feature>
<dbReference type="Proteomes" id="UP001501757">
    <property type="component" value="Unassembled WGS sequence"/>
</dbReference>
<comment type="catalytic activity">
    <reaction evidence="2">
        <text>8 isopentenyl diphosphate + (2E,6E)-farnesyl diphosphate = di-trans,octa-cis-undecaprenyl diphosphate + 8 diphosphate</text>
        <dbReference type="Rhea" id="RHEA:27551"/>
        <dbReference type="ChEBI" id="CHEBI:33019"/>
        <dbReference type="ChEBI" id="CHEBI:58405"/>
        <dbReference type="ChEBI" id="CHEBI:128769"/>
        <dbReference type="ChEBI" id="CHEBI:175763"/>
        <dbReference type="EC" id="2.5.1.31"/>
    </reaction>
</comment>
<feature type="binding site" evidence="2">
    <location>
        <position position="16"/>
    </location>
    <ligand>
        <name>Mg(2+)</name>
        <dbReference type="ChEBI" id="CHEBI:18420"/>
    </ligand>
</feature>
<feature type="binding site" evidence="2">
    <location>
        <begin position="190"/>
        <end position="192"/>
    </location>
    <ligand>
        <name>substrate</name>
    </ligand>
</feature>
<accession>A0ABP3HCS4</accession>
<feature type="binding site" evidence="2">
    <location>
        <position position="21"/>
    </location>
    <ligand>
        <name>substrate</name>
    </ligand>
</feature>
<dbReference type="InterPro" id="IPR018520">
    <property type="entry name" value="UPP_synth-like_CS"/>
</dbReference>
<feature type="binding site" evidence="2">
    <location>
        <begin position="61"/>
        <end position="63"/>
    </location>
    <ligand>
        <name>substrate</name>
    </ligand>
</feature>
<comment type="function">
    <text evidence="2">Catalyzes the sequential condensation of isopentenyl diphosphate (IPP) with (2E,6E)-farnesyl diphosphate (E,E-FPP) to yield (2Z,6Z,10Z,14Z,18Z,22Z,26Z,30Z,34E,38E)-undecaprenyl diphosphate (di-trans,octa-cis-UPP). UPP is the precursor of glycosyl carrier lipid in the biosynthesis of bacterial cell wall polysaccharide components such as peptidoglycan and lipopolysaccharide.</text>
</comment>
<feature type="binding site" evidence="2">
    <location>
        <position position="203"/>
    </location>
    <ligand>
        <name>Mg(2+)</name>
        <dbReference type="ChEBI" id="CHEBI:18420"/>
    </ligand>
</feature>
<keyword evidence="1 2" id="KW-0808">Transferase</keyword>
<reference evidence="4" key="1">
    <citation type="journal article" date="2019" name="Int. J. Syst. Evol. Microbiol.">
        <title>The Global Catalogue of Microorganisms (GCM) 10K type strain sequencing project: providing services to taxonomists for standard genome sequencing and annotation.</title>
        <authorList>
            <consortium name="The Broad Institute Genomics Platform"/>
            <consortium name="The Broad Institute Genome Sequencing Center for Infectious Disease"/>
            <person name="Wu L."/>
            <person name="Ma J."/>
        </authorList>
    </citation>
    <scope>NUCLEOTIDE SEQUENCE [LARGE SCALE GENOMIC DNA]</scope>
    <source>
        <strain evidence="4">JCM 13378</strain>
    </source>
</reference>
<dbReference type="HAMAP" id="MF_01139">
    <property type="entry name" value="ISPT"/>
    <property type="match status" value="1"/>
</dbReference>
<keyword evidence="2" id="KW-0479">Metal-binding</keyword>
<keyword evidence="2" id="KW-0961">Cell wall biogenesis/degradation</keyword>
<dbReference type="PANTHER" id="PTHR10291">
    <property type="entry name" value="DEHYDRODOLICHYL DIPHOSPHATE SYNTHASE FAMILY MEMBER"/>
    <property type="match status" value="1"/>
</dbReference>
<evidence type="ECO:0000256" key="2">
    <source>
        <dbReference type="HAMAP-Rule" id="MF_01139"/>
    </source>
</evidence>
<comment type="cofactor">
    <cofactor evidence="2">
        <name>Mg(2+)</name>
        <dbReference type="ChEBI" id="CHEBI:18420"/>
    </cofactor>
    <text evidence="2">Binds 2 magnesium ions per subunit.</text>
</comment>
<dbReference type="Gene3D" id="3.40.1180.10">
    <property type="entry name" value="Decaprenyl diphosphate synthase-like"/>
    <property type="match status" value="1"/>
</dbReference>
<feature type="binding site" evidence="2">
    <location>
        <position position="184"/>
    </location>
    <ligand>
        <name>substrate</name>
    </ligand>
</feature>
<dbReference type="CDD" id="cd00475">
    <property type="entry name" value="Cis_IPPS"/>
    <property type="match status" value="1"/>
</dbReference>
<dbReference type="InterPro" id="IPR036424">
    <property type="entry name" value="UPP_synth-like_sf"/>
</dbReference>
<dbReference type="EC" id="2.5.1.31" evidence="2"/>
<dbReference type="Pfam" id="PF01255">
    <property type="entry name" value="Prenyltransf"/>
    <property type="match status" value="1"/>
</dbReference>
<feature type="active site" description="Proton acceptor" evidence="2">
    <location>
        <position position="64"/>
    </location>
</feature>
<feature type="active site" evidence="2">
    <location>
        <position position="16"/>
    </location>
</feature>
<dbReference type="InterPro" id="IPR001441">
    <property type="entry name" value="UPP_synth-like"/>
</dbReference>
<gene>
    <name evidence="2 3" type="primary">uppS</name>
    <name evidence="3" type="ORF">GCM10009092_32270</name>
</gene>
<sequence>MMSSQSIPRHVAIIMDGNGRWAKQRGKIRTFGHKAGVDSVRSSVTYARKKGIQVLTLFAFSSENWNRPADEVGVLMELFKLVLKSEVKRLHKNDVRLKVVGDLSRFDEKLVTRIREAEAMTAGNQSLVLNIAANYGGRWDIVQAARQLADKVKSGEMDSAQIDETSFDAHTSLSGLADLDLLIRTGGESRVSNFLLWQLAYAELYFTSALWPDFTEQEFELAVADFSARQRRFGKTGEQVEV</sequence>
<dbReference type="NCBIfam" id="TIGR00055">
    <property type="entry name" value="uppS"/>
    <property type="match status" value="1"/>
</dbReference>
<feature type="binding site" evidence="2">
    <location>
        <position position="67"/>
    </location>
    <ligand>
        <name>substrate</name>
    </ligand>
</feature>
<organism evidence="3 4">
    <name type="scientific">Bowmanella denitrificans</name>
    <dbReference type="NCBI Taxonomy" id="366582"/>
    <lineage>
        <taxon>Bacteria</taxon>
        <taxon>Pseudomonadati</taxon>
        <taxon>Pseudomonadota</taxon>
        <taxon>Gammaproteobacteria</taxon>
        <taxon>Alteromonadales</taxon>
        <taxon>Alteromonadaceae</taxon>
        <taxon>Bowmanella</taxon>
    </lineage>
</organism>
<comment type="subunit">
    <text evidence="2">Homodimer.</text>
</comment>
<name>A0ABP3HCS4_9ALTE</name>
<evidence type="ECO:0000313" key="4">
    <source>
        <dbReference type="Proteomes" id="UP001501757"/>
    </source>
</evidence>
<feature type="binding site" evidence="2">
    <location>
        <position position="65"/>
    </location>
    <ligand>
        <name>substrate</name>
    </ligand>
</feature>
<feature type="binding site" evidence="2">
    <location>
        <position position="33"/>
    </location>
    <ligand>
        <name>substrate</name>
    </ligand>
</feature>
<dbReference type="PROSITE" id="PS01066">
    <property type="entry name" value="UPP_SYNTHASE"/>
    <property type="match status" value="1"/>
</dbReference>
<evidence type="ECO:0000256" key="1">
    <source>
        <dbReference type="ARBA" id="ARBA00022679"/>
    </source>
</evidence>
<keyword evidence="2" id="KW-0573">Peptidoglycan synthesis</keyword>
<proteinExistence type="inferred from homology"/>
<dbReference type="PANTHER" id="PTHR10291:SF0">
    <property type="entry name" value="DEHYDRODOLICHYL DIPHOSPHATE SYNTHASE 2"/>
    <property type="match status" value="1"/>
</dbReference>
<comment type="similarity">
    <text evidence="2">Belongs to the UPP synthase family.</text>
</comment>
<dbReference type="EMBL" id="BAAAEI010000020">
    <property type="protein sequence ID" value="GAA0365434.1"/>
    <property type="molecule type" value="Genomic_DNA"/>
</dbReference>
<evidence type="ECO:0000313" key="3">
    <source>
        <dbReference type="EMBL" id="GAA0365434.1"/>
    </source>
</evidence>
<dbReference type="NCBIfam" id="NF011405">
    <property type="entry name" value="PRK14830.1"/>
    <property type="match status" value="1"/>
</dbReference>
<protein>
    <recommendedName>
        <fullName evidence="2">Ditrans,polycis-undecaprenyl-diphosphate synthase ((2E,6E)-farnesyl-diphosphate specific)</fullName>
        <ecNumber evidence="2">2.5.1.31</ecNumber>
    </recommendedName>
    <alternativeName>
        <fullName evidence="2">Ditrans,polycis-undecaprenylcistransferase</fullName>
    </alternativeName>
    <alternativeName>
        <fullName evidence="2">Undecaprenyl diphosphate synthase</fullName>
        <shortName evidence="2">UDS</shortName>
    </alternativeName>
    <alternativeName>
        <fullName evidence="2">Undecaprenyl pyrophosphate synthase</fullName>
        <shortName evidence="2">UPP synthase</shortName>
    </alternativeName>
</protein>
<keyword evidence="4" id="KW-1185">Reference proteome</keyword>
<keyword evidence="2" id="KW-0460">Magnesium</keyword>
<comment type="caution">
    <text evidence="3">The sequence shown here is derived from an EMBL/GenBank/DDBJ whole genome shotgun (WGS) entry which is preliminary data.</text>
</comment>
<keyword evidence="2" id="KW-0133">Cell shape</keyword>
<dbReference type="SUPFAM" id="SSF64005">
    <property type="entry name" value="Undecaprenyl diphosphate synthase"/>
    <property type="match status" value="1"/>
</dbReference>
<feature type="binding site" evidence="2">
    <location>
        <position position="29"/>
    </location>
    <ligand>
        <name>substrate</name>
    </ligand>
</feature>